<dbReference type="InterPro" id="IPR012951">
    <property type="entry name" value="BBE"/>
</dbReference>
<evidence type="ECO:0000259" key="1">
    <source>
        <dbReference type="Pfam" id="PF08031"/>
    </source>
</evidence>
<dbReference type="AlphaFoldDB" id="A0A9Y2N244"/>
<dbReference type="GO" id="GO:0050660">
    <property type="term" value="F:flavin adenine dinucleotide binding"/>
    <property type="evidence" value="ECO:0007669"/>
    <property type="project" value="InterPro"/>
</dbReference>
<organism evidence="2 3">
    <name type="scientific">Amycolatopsis carbonis</name>
    <dbReference type="NCBI Taxonomy" id="715471"/>
    <lineage>
        <taxon>Bacteria</taxon>
        <taxon>Bacillati</taxon>
        <taxon>Actinomycetota</taxon>
        <taxon>Actinomycetes</taxon>
        <taxon>Pseudonocardiales</taxon>
        <taxon>Pseudonocardiaceae</taxon>
        <taxon>Amycolatopsis</taxon>
    </lineage>
</organism>
<sequence>MFGTERYPRLVEVKKAYDPINLFRLNHNIAAG</sequence>
<dbReference type="Proteomes" id="UP001236014">
    <property type="component" value="Chromosome"/>
</dbReference>
<evidence type="ECO:0000313" key="2">
    <source>
        <dbReference type="EMBL" id="WIX83652.1"/>
    </source>
</evidence>
<gene>
    <name evidence="2" type="ORF">QRX50_24300</name>
</gene>
<keyword evidence="3" id="KW-1185">Reference proteome</keyword>
<dbReference type="GO" id="GO:0016491">
    <property type="term" value="F:oxidoreductase activity"/>
    <property type="evidence" value="ECO:0007669"/>
    <property type="project" value="InterPro"/>
</dbReference>
<dbReference type="EMBL" id="CP127294">
    <property type="protein sequence ID" value="WIX83652.1"/>
    <property type="molecule type" value="Genomic_DNA"/>
</dbReference>
<accession>A0A9Y2N244</accession>
<evidence type="ECO:0000313" key="3">
    <source>
        <dbReference type="Proteomes" id="UP001236014"/>
    </source>
</evidence>
<proteinExistence type="predicted"/>
<dbReference type="InterPro" id="IPR016169">
    <property type="entry name" value="FAD-bd_PCMH_sub2"/>
</dbReference>
<dbReference type="Pfam" id="PF08031">
    <property type="entry name" value="BBE"/>
    <property type="match status" value="1"/>
</dbReference>
<dbReference type="KEGG" id="acab:QRX50_24300"/>
<dbReference type="Gene3D" id="3.30.465.10">
    <property type="match status" value="1"/>
</dbReference>
<protein>
    <submittedName>
        <fullName evidence="2">BBE domain-containing protein</fullName>
    </submittedName>
</protein>
<dbReference type="RefSeq" id="WP_285974199.1">
    <property type="nucleotide sequence ID" value="NZ_CP127294.1"/>
</dbReference>
<reference evidence="2 3" key="1">
    <citation type="submission" date="2023-06" db="EMBL/GenBank/DDBJ databases">
        <authorList>
            <person name="Oyuntsetseg B."/>
            <person name="Kim S.B."/>
        </authorList>
    </citation>
    <scope>NUCLEOTIDE SEQUENCE [LARGE SCALE GENOMIC DNA]</scope>
    <source>
        <strain evidence="2 3">2-15</strain>
    </source>
</reference>
<feature type="domain" description="Berberine/berberine-like" evidence="1">
    <location>
        <begin position="1"/>
        <end position="29"/>
    </location>
</feature>
<name>A0A9Y2N244_9PSEU</name>